<dbReference type="SUPFAM" id="SSF52540">
    <property type="entry name" value="P-loop containing nucleoside triphosphate hydrolases"/>
    <property type="match status" value="1"/>
</dbReference>
<dbReference type="PANTHER" id="PTHR24220">
    <property type="entry name" value="IMPORT ATP-BINDING PROTEIN"/>
    <property type="match status" value="1"/>
</dbReference>
<gene>
    <name evidence="6" type="ORF">E7747_08535</name>
</gene>
<dbReference type="KEGG" id="ddb:E7747_08535"/>
<dbReference type="CDD" id="cd03255">
    <property type="entry name" value="ABC_MJ0796_LolCDE_FtsE"/>
    <property type="match status" value="1"/>
</dbReference>
<dbReference type="InterPro" id="IPR017871">
    <property type="entry name" value="ABC_transporter-like_CS"/>
</dbReference>
<protein>
    <submittedName>
        <fullName evidence="6">ABC transporter ATP-binding protein</fullName>
    </submittedName>
</protein>
<evidence type="ECO:0000256" key="1">
    <source>
        <dbReference type="ARBA" id="ARBA00022448"/>
    </source>
</evidence>
<dbReference type="GO" id="GO:0005524">
    <property type="term" value="F:ATP binding"/>
    <property type="evidence" value="ECO:0007669"/>
    <property type="project" value="UniProtKB-KW"/>
</dbReference>
<dbReference type="SMART" id="SM00382">
    <property type="entry name" value="AAA"/>
    <property type="match status" value="1"/>
</dbReference>
<dbReference type="GO" id="GO:0022857">
    <property type="term" value="F:transmembrane transporter activity"/>
    <property type="evidence" value="ECO:0007669"/>
    <property type="project" value="TreeGrafter"/>
</dbReference>
<dbReference type="GO" id="GO:0016887">
    <property type="term" value="F:ATP hydrolysis activity"/>
    <property type="evidence" value="ECO:0007669"/>
    <property type="project" value="InterPro"/>
</dbReference>
<dbReference type="AlphaFoldDB" id="A0A4P7W2Y1"/>
<sequence length="216" mass="23817">MIEVTDIHKSFDKLQVIKGVSLSIHDGEMLAIVGPSGAGKTTLLQIVGTLERADSGSVKFDGEEITGLKDSKLARFRNRNMGFVFQFHQLLPEFSLEENVALPALIGGTKRSEAFSHARKLLDELGLGNRLDHRPSQLSGGERQRAAVARALVNDPKVILADEPTGSLDSHNREELYKLFFDLRDATGKTFIIVTHDDTFALKADRVIHMKDGLIV</sequence>
<evidence type="ECO:0000313" key="6">
    <source>
        <dbReference type="EMBL" id="QCD42323.1"/>
    </source>
</evidence>
<dbReference type="Proteomes" id="UP000297149">
    <property type="component" value="Chromosome"/>
</dbReference>
<keyword evidence="2" id="KW-0547">Nucleotide-binding</keyword>
<dbReference type="InterPro" id="IPR017911">
    <property type="entry name" value="MacB-like_ATP-bd"/>
</dbReference>
<dbReference type="GO" id="GO:0005886">
    <property type="term" value="C:plasma membrane"/>
    <property type="evidence" value="ECO:0007669"/>
    <property type="project" value="TreeGrafter"/>
</dbReference>
<organism evidence="6 7">
    <name type="scientific">Duncaniella dubosii</name>
    <dbReference type="NCBI Taxonomy" id="2518971"/>
    <lineage>
        <taxon>Bacteria</taxon>
        <taxon>Pseudomonadati</taxon>
        <taxon>Bacteroidota</taxon>
        <taxon>Bacteroidia</taxon>
        <taxon>Bacteroidales</taxon>
        <taxon>Muribaculaceae</taxon>
        <taxon>Duncaniella</taxon>
    </lineage>
</organism>
<dbReference type="PANTHER" id="PTHR24220:SF86">
    <property type="entry name" value="ABC TRANSPORTER ABCH.1"/>
    <property type="match status" value="1"/>
</dbReference>
<keyword evidence="1" id="KW-0813">Transport</keyword>
<keyword evidence="3 6" id="KW-0067">ATP-binding</keyword>
<comment type="similarity">
    <text evidence="4">Belongs to the ABC transporter superfamily. Macrolide exporter (TC 3.A.1.122) family.</text>
</comment>
<dbReference type="FunFam" id="3.40.50.300:FF:000032">
    <property type="entry name" value="Export ABC transporter ATP-binding protein"/>
    <property type="match status" value="1"/>
</dbReference>
<accession>A0A4P7W2Y1</accession>
<feature type="domain" description="ABC transporter" evidence="5">
    <location>
        <begin position="2"/>
        <end position="216"/>
    </location>
</feature>
<dbReference type="Gene3D" id="3.40.50.300">
    <property type="entry name" value="P-loop containing nucleotide triphosphate hydrolases"/>
    <property type="match status" value="1"/>
</dbReference>
<dbReference type="PROSITE" id="PS00211">
    <property type="entry name" value="ABC_TRANSPORTER_1"/>
    <property type="match status" value="1"/>
</dbReference>
<dbReference type="RefSeq" id="WP_136415395.1">
    <property type="nucleotide sequence ID" value="NZ_CP039396.1"/>
</dbReference>
<dbReference type="InterPro" id="IPR003439">
    <property type="entry name" value="ABC_transporter-like_ATP-bd"/>
</dbReference>
<dbReference type="EMBL" id="CP039396">
    <property type="protein sequence ID" value="QCD42323.1"/>
    <property type="molecule type" value="Genomic_DNA"/>
</dbReference>
<dbReference type="Pfam" id="PF00005">
    <property type="entry name" value="ABC_tran"/>
    <property type="match status" value="1"/>
</dbReference>
<reference evidence="7" key="1">
    <citation type="submission" date="2019-02" db="EMBL/GenBank/DDBJ databases">
        <title>Isolation and identification of novel species under the genus Muribaculum.</title>
        <authorList>
            <person name="Miyake S."/>
            <person name="Ding Y."/>
            <person name="Low A."/>
            <person name="Soh M."/>
            <person name="Seedorf H."/>
        </authorList>
    </citation>
    <scope>NUCLEOTIDE SEQUENCE [LARGE SCALE GENOMIC DNA]</scope>
    <source>
        <strain evidence="7">H5</strain>
    </source>
</reference>
<dbReference type="GO" id="GO:0098796">
    <property type="term" value="C:membrane protein complex"/>
    <property type="evidence" value="ECO:0007669"/>
    <property type="project" value="UniProtKB-ARBA"/>
</dbReference>
<evidence type="ECO:0000259" key="5">
    <source>
        <dbReference type="PROSITE" id="PS50893"/>
    </source>
</evidence>
<proteinExistence type="inferred from homology"/>
<evidence type="ECO:0000256" key="4">
    <source>
        <dbReference type="ARBA" id="ARBA00038388"/>
    </source>
</evidence>
<dbReference type="InterPro" id="IPR003593">
    <property type="entry name" value="AAA+_ATPase"/>
</dbReference>
<dbReference type="InterPro" id="IPR015854">
    <property type="entry name" value="ABC_transpr_LolD-like"/>
</dbReference>
<evidence type="ECO:0000256" key="2">
    <source>
        <dbReference type="ARBA" id="ARBA00022741"/>
    </source>
</evidence>
<keyword evidence="7" id="KW-1185">Reference proteome</keyword>
<dbReference type="PROSITE" id="PS50893">
    <property type="entry name" value="ABC_TRANSPORTER_2"/>
    <property type="match status" value="1"/>
</dbReference>
<evidence type="ECO:0000313" key="7">
    <source>
        <dbReference type="Proteomes" id="UP000297149"/>
    </source>
</evidence>
<name>A0A4P7W2Y1_9BACT</name>
<dbReference type="InterPro" id="IPR027417">
    <property type="entry name" value="P-loop_NTPase"/>
</dbReference>
<evidence type="ECO:0000256" key="3">
    <source>
        <dbReference type="ARBA" id="ARBA00022840"/>
    </source>
</evidence>